<keyword evidence="5" id="KW-0378">Hydrolase</keyword>
<dbReference type="SMART" id="SM00487">
    <property type="entry name" value="DEXDc"/>
    <property type="match status" value="1"/>
</dbReference>
<dbReference type="Gene3D" id="3.40.50.300">
    <property type="entry name" value="P-loop containing nucleotide triphosphate hydrolases"/>
    <property type="match status" value="2"/>
</dbReference>
<dbReference type="InterPro" id="IPR011545">
    <property type="entry name" value="DEAD/DEAH_box_helicase_dom"/>
</dbReference>
<dbReference type="CDD" id="cd17923">
    <property type="entry name" value="DEXHc_Hrq1-like"/>
    <property type="match status" value="1"/>
</dbReference>
<dbReference type="GO" id="GO:0036297">
    <property type="term" value="P:interstrand cross-link repair"/>
    <property type="evidence" value="ECO:0007669"/>
    <property type="project" value="TreeGrafter"/>
</dbReference>
<evidence type="ECO:0000259" key="4">
    <source>
        <dbReference type="PROSITE" id="PS51194"/>
    </source>
</evidence>
<dbReference type="PROSITE" id="PS51194">
    <property type="entry name" value="HELICASE_CTER"/>
    <property type="match status" value="1"/>
</dbReference>
<evidence type="ECO:0000313" key="5">
    <source>
        <dbReference type="EMBL" id="MDA0184607.1"/>
    </source>
</evidence>
<dbReference type="CDD" id="cd18797">
    <property type="entry name" value="SF2_C_Hrq"/>
    <property type="match status" value="1"/>
</dbReference>
<keyword evidence="5" id="KW-0347">Helicase</keyword>
<dbReference type="RefSeq" id="WP_270029062.1">
    <property type="nucleotide sequence ID" value="NZ_JAPDDP010000081.1"/>
</dbReference>
<organism evidence="5 6">
    <name type="scientific">Solirubrobacter phytolaccae</name>
    <dbReference type="NCBI Taxonomy" id="1404360"/>
    <lineage>
        <taxon>Bacteria</taxon>
        <taxon>Bacillati</taxon>
        <taxon>Actinomycetota</taxon>
        <taxon>Thermoleophilia</taxon>
        <taxon>Solirubrobacterales</taxon>
        <taxon>Solirubrobacteraceae</taxon>
        <taxon>Solirubrobacter</taxon>
    </lineage>
</organism>
<dbReference type="GO" id="GO:0006289">
    <property type="term" value="P:nucleotide-excision repair"/>
    <property type="evidence" value="ECO:0007669"/>
    <property type="project" value="TreeGrafter"/>
</dbReference>
<dbReference type="PANTHER" id="PTHR47957:SF3">
    <property type="entry name" value="ATP-DEPENDENT HELICASE HRQ1"/>
    <property type="match status" value="1"/>
</dbReference>
<dbReference type="Pfam" id="PF22982">
    <property type="entry name" value="WHD_HRQ1"/>
    <property type="match status" value="1"/>
</dbReference>
<evidence type="ECO:0000259" key="3">
    <source>
        <dbReference type="PROSITE" id="PS51192"/>
    </source>
</evidence>
<dbReference type="AlphaFoldDB" id="A0A9X3SIW3"/>
<dbReference type="PANTHER" id="PTHR47957">
    <property type="entry name" value="ATP-DEPENDENT HELICASE HRQ1"/>
    <property type="match status" value="1"/>
</dbReference>
<dbReference type="InterPro" id="IPR018973">
    <property type="entry name" value="MZB"/>
</dbReference>
<dbReference type="Pfam" id="PF00271">
    <property type="entry name" value="Helicase_C"/>
    <property type="match status" value="1"/>
</dbReference>
<accession>A0A9X3SIW3</accession>
<gene>
    <name evidence="5" type="ORF">OJ997_30175</name>
</gene>
<keyword evidence="1" id="KW-0547">Nucleotide-binding</keyword>
<dbReference type="Proteomes" id="UP001147653">
    <property type="component" value="Unassembled WGS sequence"/>
</dbReference>
<dbReference type="SUPFAM" id="SSF52540">
    <property type="entry name" value="P-loop containing nucleoside triphosphate hydrolases"/>
    <property type="match status" value="1"/>
</dbReference>
<dbReference type="InterPro" id="IPR001650">
    <property type="entry name" value="Helicase_C-like"/>
</dbReference>
<sequence length="764" mass="83435">MSVVREQEPWDALLASGRVDDRLVRQAMEHARHATIVPIPPDLDPEVHKALARRGVDSLWGHQADALEAAFAGPTIVTTGTASGKSLCFQLPTLQTIATVPMARALYLYPSKALAQDQARALHAFNLKRLQPAIYDGDTPREHRAELRRRANLILTNPDMLHLGILPNHAQWERFFSGLAVVVIDEAHVYRGVFGSHVANVIRRLRRICEFYGTAPRFLLASATVANPGELAERLTGLDDIEVISKDGSPGTNRSIAMWNPPITDPETARRRSALAEAADLLVGLVIEGARTIVFMKSRKGIELMAKFAELELKKRGYPELAERIAPYRAGYTPAQRRELERRLASGELLGVVSTDALELGIDIGALDAAICVTFPGTVASLKQMWGRAGRRGRGLAIYVAGEDALDQFFCRHPDEFLERPVEAAILDPRNEQLFAAHLLCAAHEGALSHEDDEIFGPGWREVADELVGAGELRVRPDGSYVLRRADEYPAGAVSLRSAGLDAVSVIDGGTGEIIGTVDAGPAPSTVHQGAVYLHGGRTFEVAALQLDDRRAFVRPFDGNWYTQPKRETDTAIEEVLSTRTALGVKLSFGKVVVSEQVLAYQRRRLNDHEAMDLIPLDLPQTSFSTQALWYELEDDEVGTLHAAEHAQIAVLPLLAMCDRWDIGGLSTNYHPQTGGPTIFIYDGHPGGIGISRRGYEAFERLVGDAYRLVSECPCESGCPSCVQSPKCGNLNEPLSKAGSAALMQRMLGAARGPSSQPLRRRPA</sequence>
<feature type="domain" description="Helicase ATP-binding" evidence="3">
    <location>
        <begin position="66"/>
        <end position="243"/>
    </location>
</feature>
<dbReference type="InterPro" id="IPR014001">
    <property type="entry name" value="Helicase_ATP-bd"/>
</dbReference>
<dbReference type="SMART" id="SM00490">
    <property type="entry name" value="HELICc"/>
    <property type="match status" value="1"/>
</dbReference>
<evidence type="ECO:0000313" key="6">
    <source>
        <dbReference type="Proteomes" id="UP001147653"/>
    </source>
</evidence>
<dbReference type="Pfam" id="PF00270">
    <property type="entry name" value="DEAD"/>
    <property type="match status" value="1"/>
</dbReference>
<dbReference type="GO" id="GO:0005524">
    <property type="term" value="F:ATP binding"/>
    <property type="evidence" value="ECO:0007669"/>
    <property type="project" value="UniProtKB-KW"/>
</dbReference>
<comment type="caution">
    <text evidence="5">The sequence shown here is derived from an EMBL/GenBank/DDBJ whole genome shotgun (WGS) entry which is preliminary data.</text>
</comment>
<dbReference type="InterPro" id="IPR055227">
    <property type="entry name" value="HRQ1_WHD"/>
</dbReference>
<dbReference type="PROSITE" id="PS51192">
    <property type="entry name" value="HELICASE_ATP_BIND_1"/>
    <property type="match status" value="1"/>
</dbReference>
<evidence type="ECO:0000256" key="1">
    <source>
        <dbReference type="ARBA" id="ARBA00022741"/>
    </source>
</evidence>
<feature type="domain" description="Helicase C-terminal" evidence="4">
    <location>
        <begin position="277"/>
        <end position="433"/>
    </location>
</feature>
<keyword evidence="6" id="KW-1185">Reference proteome</keyword>
<protein>
    <submittedName>
        <fullName evidence="5">DEAD/DEAH box helicase</fullName>
    </submittedName>
</protein>
<proteinExistence type="predicted"/>
<dbReference type="Pfam" id="PF09369">
    <property type="entry name" value="MZB"/>
    <property type="match status" value="1"/>
</dbReference>
<dbReference type="InterPro" id="IPR027417">
    <property type="entry name" value="P-loop_NTPase"/>
</dbReference>
<name>A0A9X3SIW3_9ACTN</name>
<dbReference type="EMBL" id="JAPDDP010000081">
    <property type="protein sequence ID" value="MDA0184607.1"/>
    <property type="molecule type" value="Genomic_DNA"/>
</dbReference>
<keyword evidence="2" id="KW-0067">ATP-binding</keyword>
<dbReference type="GO" id="GO:0043138">
    <property type="term" value="F:3'-5' DNA helicase activity"/>
    <property type="evidence" value="ECO:0007669"/>
    <property type="project" value="TreeGrafter"/>
</dbReference>
<evidence type="ECO:0000256" key="2">
    <source>
        <dbReference type="ARBA" id="ARBA00022840"/>
    </source>
</evidence>
<dbReference type="GO" id="GO:0003676">
    <property type="term" value="F:nucleic acid binding"/>
    <property type="evidence" value="ECO:0007669"/>
    <property type="project" value="InterPro"/>
</dbReference>
<reference evidence="5" key="1">
    <citation type="submission" date="2022-10" db="EMBL/GenBank/DDBJ databases">
        <title>The WGS of Solirubrobacter phytolaccae KCTC 29190.</title>
        <authorList>
            <person name="Jiang Z."/>
        </authorList>
    </citation>
    <scope>NUCLEOTIDE SEQUENCE</scope>
    <source>
        <strain evidence="5">KCTC 29190</strain>
    </source>
</reference>